<reference evidence="1" key="1">
    <citation type="submission" date="2023-05" db="EMBL/GenBank/DDBJ databases">
        <title>Whole genome sequence of Commensalibacter sp.</title>
        <authorList>
            <person name="Charoenyingcharoen P."/>
            <person name="Yukphan P."/>
        </authorList>
    </citation>
    <scope>NUCLEOTIDE SEQUENCE</scope>
    <source>
        <strain evidence="1">TBRC 10068</strain>
    </source>
</reference>
<keyword evidence="2" id="KW-1185">Reference proteome</keyword>
<organism evidence="1 2">
    <name type="scientific">Commensalibacter nepenthis</name>
    <dbReference type="NCBI Taxonomy" id="3043872"/>
    <lineage>
        <taxon>Bacteria</taxon>
        <taxon>Pseudomonadati</taxon>
        <taxon>Pseudomonadota</taxon>
        <taxon>Alphaproteobacteria</taxon>
        <taxon>Acetobacterales</taxon>
        <taxon>Acetobacteraceae</taxon>
    </lineage>
</organism>
<proteinExistence type="predicted"/>
<evidence type="ECO:0000313" key="2">
    <source>
        <dbReference type="Proteomes" id="UP001431775"/>
    </source>
</evidence>
<dbReference type="SUPFAM" id="SSF102405">
    <property type="entry name" value="MCP/YpsA-like"/>
    <property type="match status" value="1"/>
</dbReference>
<dbReference type="Gene3D" id="3.40.50.450">
    <property type="match status" value="1"/>
</dbReference>
<evidence type="ECO:0000313" key="1">
    <source>
        <dbReference type="EMBL" id="MDI2113792.1"/>
    </source>
</evidence>
<accession>A0ABT6QA59</accession>
<gene>
    <name evidence="1" type="ORF">QJV33_10980</name>
</gene>
<dbReference type="EMBL" id="JASBAN010000002">
    <property type="protein sequence ID" value="MDI2113792.1"/>
    <property type="molecule type" value="Genomic_DNA"/>
</dbReference>
<protein>
    <submittedName>
        <fullName evidence="1">Uncharacterized protein</fullName>
    </submittedName>
</protein>
<sequence length="185" mass="20794">MTTVFVAGSITIKNLDMLLVDRLRKIVNSGFHVVVGDANGVDSSVQRVLVELGHKQATVFSSSEKPRNNLGSWPVNFVKTNHTEGSRAFFTAKDLKMAEEADYGLMVWDTKSTGTLSNIIELLKRKKYSVVFVNKTKQFFIIKSPEHLDTLLDCMSPASLTKADEKIKLHDKVSQLKNEQMQMFI</sequence>
<dbReference type="RefSeq" id="WP_281463443.1">
    <property type="nucleotide sequence ID" value="NZ_JASBAN010000002.1"/>
</dbReference>
<comment type="caution">
    <text evidence="1">The sequence shown here is derived from an EMBL/GenBank/DDBJ whole genome shotgun (WGS) entry which is preliminary data.</text>
</comment>
<name>A0ABT6QA59_9PROT</name>
<dbReference type="Proteomes" id="UP001431775">
    <property type="component" value="Unassembled WGS sequence"/>
</dbReference>